<accession>A0A1T5F2T9</accession>
<gene>
    <name evidence="1" type="ORF">SAMN05660349_03279</name>
</gene>
<dbReference type="PANTHER" id="PTHR32305">
    <property type="match status" value="1"/>
</dbReference>
<evidence type="ECO:0000313" key="1">
    <source>
        <dbReference type="EMBL" id="SKB90483.1"/>
    </source>
</evidence>
<sequence length="139" mass="15503">MDIKSPVGEARNTYTYTADGIKRKTLQQWNSNYSTTPVIGTGINVSSLNLSKMTDYAGNIIYENGSLKRILIDGGYIEGGVYYFYLTDHLGNNRVVANSSGAVIQKTHYYPFGMAFAESTDQGKQPYKYNGKEFDQMHG</sequence>
<evidence type="ECO:0000313" key="2">
    <source>
        <dbReference type="Proteomes" id="UP000190852"/>
    </source>
</evidence>
<reference evidence="2" key="1">
    <citation type="submission" date="2017-02" db="EMBL/GenBank/DDBJ databases">
        <authorList>
            <person name="Varghese N."/>
            <person name="Submissions S."/>
        </authorList>
    </citation>
    <scope>NUCLEOTIDE SEQUENCE [LARGE SCALE GENOMIC DNA]</scope>
    <source>
        <strain evidence="2">DSM 24967</strain>
    </source>
</reference>
<organism evidence="1 2">
    <name type="scientific">Parabacteroides chartae</name>
    <dbReference type="NCBI Taxonomy" id="1037355"/>
    <lineage>
        <taxon>Bacteria</taxon>
        <taxon>Pseudomonadati</taxon>
        <taxon>Bacteroidota</taxon>
        <taxon>Bacteroidia</taxon>
        <taxon>Bacteroidales</taxon>
        <taxon>Tannerellaceae</taxon>
        <taxon>Parabacteroides</taxon>
    </lineage>
</organism>
<dbReference type="PANTHER" id="PTHR32305:SF15">
    <property type="entry name" value="PROTEIN RHSA-RELATED"/>
    <property type="match status" value="1"/>
</dbReference>
<evidence type="ECO:0008006" key="3">
    <source>
        <dbReference type="Google" id="ProtNLM"/>
    </source>
</evidence>
<dbReference type="InterPro" id="IPR050708">
    <property type="entry name" value="T6SS_VgrG/RHS"/>
</dbReference>
<dbReference type="RefSeq" id="WP_245832621.1">
    <property type="nucleotide sequence ID" value="NZ_FUYQ01000038.1"/>
</dbReference>
<name>A0A1T5F2T9_9BACT</name>
<protein>
    <recommendedName>
        <fullName evidence="3">RHS repeat-associated core domain-containing protein</fullName>
    </recommendedName>
</protein>
<keyword evidence="2" id="KW-1185">Reference proteome</keyword>
<dbReference type="EMBL" id="FUYQ01000038">
    <property type="protein sequence ID" value="SKB90483.1"/>
    <property type="molecule type" value="Genomic_DNA"/>
</dbReference>
<dbReference type="AlphaFoldDB" id="A0A1T5F2T9"/>
<proteinExistence type="predicted"/>
<dbReference type="Gene3D" id="2.180.10.10">
    <property type="entry name" value="RHS repeat-associated core"/>
    <property type="match status" value="1"/>
</dbReference>
<dbReference type="Proteomes" id="UP000190852">
    <property type="component" value="Unassembled WGS sequence"/>
</dbReference>